<keyword evidence="5" id="KW-1185">Reference proteome</keyword>
<evidence type="ECO:0000259" key="2">
    <source>
        <dbReference type="PROSITE" id="PS50404"/>
    </source>
</evidence>
<comment type="similarity">
    <text evidence="1">Belongs to the GST superfamily.</text>
</comment>
<dbReference type="Proteomes" id="UP000094569">
    <property type="component" value="Unassembled WGS sequence"/>
</dbReference>
<sequence>MPQIKFFFATGACSLCPHILLHEVGTDFEPIMVKRNGTQVHFSEDFHRINPKMRVPVISMDDQVITELPAVATAISSLVPEKQLMGRTPMETAKVYEWLNYLSGTLHAGGCGHFWRPERWSTSTDPANLDAIRAKALDTILEAYHYIEERLSGVHAVGDSFTAVDPFLSSPPQRFTSKVARVAVKSLDHLVLTVRSIPETVTFYTEPLGMRHEIFTSPLNQSIQRHALVFGTQKINLHEFTREFEPKAQNVQPGSADLCFLTETNMDQVLQAFQKAEIEVLEGSKVVNRTRAQGRIRSVYVRDPDGNLIE</sequence>
<dbReference type="Gene3D" id="1.20.1050.10">
    <property type="match status" value="1"/>
</dbReference>
<evidence type="ECO:0000256" key="1">
    <source>
        <dbReference type="ARBA" id="ARBA00007409"/>
    </source>
</evidence>
<dbReference type="STRING" id="573508.A0A1E3BAS4"/>
<dbReference type="VEuPathDB" id="FungiDB:SI65_06812"/>
<gene>
    <name evidence="4" type="ORF">SI65_06812</name>
</gene>
<dbReference type="PROSITE" id="PS50404">
    <property type="entry name" value="GST_NTER"/>
    <property type="match status" value="1"/>
</dbReference>
<dbReference type="InterPro" id="IPR036249">
    <property type="entry name" value="Thioredoxin-like_sf"/>
</dbReference>
<proteinExistence type="inferred from homology"/>
<dbReference type="PANTHER" id="PTHR44051:SF8">
    <property type="entry name" value="GLUTATHIONE S-TRANSFERASE GSTA"/>
    <property type="match status" value="1"/>
</dbReference>
<dbReference type="PROSITE" id="PS51819">
    <property type="entry name" value="VOC"/>
    <property type="match status" value="1"/>
</dbReference>
<dbReference type="SUPFAM" id="SSF52833">
    <property type="entry name" value="Thioredoxin-like"/>
    <property type="match status" value="1"/>
</dbReference>
<feature type="domain" description="VOC" evidence="3">
    <location>
        <begin position="186"/>
        <end position="310"/>
    </location>
</feature>
<dbReference type="InterPro" id="IPR004045">
    <property type="entry name" value="Glutathione_S-Trfase_N"/>
</dbReference>
<dbReference type="OrthoDB" id="2309723at2759"/>
<organism evidence="4 5">
    <name type="scientific">Aspergillus cristatus</name>
    <name type="common">Chinese Fuzhuan brick tea-fermentation fungus</name>
    <name type="synonym">Eurotium cristatum</name>
    <dbReference type="NCBI Taxonomy" id="573508"/>
    <lineage>
        <taxon>Eukaryota</taxon>
        <taxon>Fungi</taxon>
        <taxon>Dikarya</taxon>
        <taxon>Ascomycota</taxon>
        <taxon>Pezizomycotina</taxon>
        <taxon>Eurotiomycetes</taxon>
        <taxon>Eurotiomycetidae</taxon>
        <taxon>Eurotiales</taxon>
        <taxon>Aspergillaceae</taxon>
        <taxon>Aspergillus</taxon>
        <taxon>Aspergillus subgen. Aspergillus</taxon>
    </lineage>
</organism>
<dbReference type="CDD" id="cd03057">
    <property type="entry name" value="GST_N_Beta"/>
    <property type="match status" value="1"/>
</dbReference>
<dbReference type="EMBL" id="JXNT01000007">
    <property type="protein sequence ID" value="ODM18024.1"/>
    <property type="molecule type" value="Genomic_DNA"/>
</dbReference>
<evidence type="ECO:0008006" key="6">
    <source>
        <dbReference type="Google" id="ProtNLM"/>
    </source>
</evidence>
<dbReference type="InterPro" id="IPR029068">
    <property type="entry name" value="Glyas_Bleomycin-R_OHBP_Dase"/>
</dbReference>
<dbReference type="SUPFAM" id="SSF47616">
    <property type="entry name" value="GST C-terminal domain-like"/>
    <property type="match status" value="1"/>
</dbReference>
<evidence type="ECO:0000259" key="3">
    <source>
        <dbReference type="PROSITE" id="PS51819"/>
    </source>
</evidence>
<evidence type="ECO:0000313" key="5">
    <source>
        <dbReference type="Proteomes" id="UP000094569"/>
    </source>
</evidence>
<reference evidence="4 5" key="1">
    <citation type="journal article" date="2016" name="BMC Genomics">
        <title>Comparative genomic and transcriptomic analyses of the Fuzhuan brick tea-fermentation fungus Aspergillus cristatus.</title>
        <authorList>
            <person name="Ge Y."/>
            <person name="Wang Y."/>
            <person name="Liu Y."/>
            <person name="Tan Y."/>
            <person name="Ren X."/>
            <person name="Zhang X."/>
            <person name="Hyde K.D."/>
            <person name="Liu Y."/>
            <person name="Liu Z."/>
        </authorList>
    </citation>
    <scope>NUCLEOTIDE SEQUENCE [LARGE SCALE GENOMIC DNA]</scope>
    <source>
        <strain evidence="4 5">GZAAS20.1005</strain>
    </source>
</reference>
<name>A0A1E3BAS4_ASPCR</name>
<dbReference type="InterPro" id="IPR036282">
    <property type="entry name" value="Glutathione-S-Trfase_C_sf"/>
</dbReference>
<dbReference type="Gene3D" id="3.10.180.10">
    <property type="entry name" value="2,3-Dihydroxybiphenyl 1,2-Dioxygenase, domain 1"/>
    <property type="match status" value="1"/>
</dbReference>
<dbReference type="Pfam" id="PF00903">
    <property type="entry name" value="Glyoxalase"/>
    <property type="match status" value="1"/>
</dbReference>
<dbReference type="SUPFAM" id="SSF54593">
    <property type="entry name" value="Glyoxalase/Bleomycin resistance protein/Dihydroxybiphenyl dioxygenase"/>
    <property type="match status" value="1"/>
</dbReference>
<feature type="domain" description="GST N-terminal" evidence="2">
    <location>
        <begin position="1"/>
        <end position="83"/>
    </location>
</feature>
<accession>A0A1E3BAS4</accession>
<dbReference type="PANTHER" id="PTHR44051">
    <property type="entry name" value="GLUTATHIONE S-TRANSFERASE-RELATED"/>
    <property type="match status" value="1"/>
</dbReference>
<dbReference type="CDD" id="cd07253">
    <property type="entry name" value="GLOD5"/>
    <property type="match status" value="1"/>
</dbReference>
<dbReference type="Gene3D" id="3.40.30.10">
    <property type="entry name" value="Glutaredoxin"/>
    <property type="match status" value="1"/>
</dbReference>
<dbReference type="InterPro" id="IPR037523">
    <property type="entry name" value="VOC_core"/>
</dbReference>
<dbReference type="AlphaFoldDB" id="A0A1E3BAS4"/>
<dbReference type="InterPro" id="IPR004360">
    <property type="entry name" value="Glyas_Fos-R_dOase_dom"/>
</dbReference>
<comment type="caution">
    <text evidence="4">The sequence shown here is derived from an EMBL/GenBank/DDBJ whole genome shotgun (WGS) entry which is preliminary data.</text>
</comment>
<protein>
    <recommendedName>
        <fullName evidence="6">VOC domain-containing protein</fullName>
    </recommendedName>
</protein>
<dbReference type="Pfam" id="PF02798">
    <property type="entry name" value="GST_N"/>
    <property type="match status" value="1"/>
</dbReference>
<evidence type="ECO:0000313" key="4">
    <source>
        <dbReference type="EMBL" id="ODM18024.1"/>
    </source>
</evidence>